<keyword evidence="3" id="KW-1133">Transmembrane helix</keyword>
<organism evidence="5 6">
    <name type="scientific">Tremella mesenterica</name>
    <name type="common">Jelly fungus</name>
    <dbReference type="NCBI Taxonomy" id="5217"/>
    <lineage>
        <taxon>Eukaryota</taxon>
        <taxon>Fungi</taxon>
        <taxon>Dikarya</taxon>
        <taxon>Basidiomycota</taxon>
        <taxon>Agaricomycotina</taxon>
        <taxon>Tremellomycetes</taxon>
        <taxon>Tremellales</taxon>
        <taxon>Tremellaceae</taxon>
        <taxon>Tremella</taxon>
    </lineage>
</organism>
<feature type="region of interest" description="Disordered" evidence="2">
    <location>
        <begin position="453"/>
        <end position="527"/>
    </location>
</feature>
<protein>
    <recommendedName>
        <fullName evidence="4">J domain-containing protein</fullName>
    </recommendedName>
</protein>
<evidence type="ECO:0000313" key="6">
    <source>
        <dbReference type="Proteomes" id="UP000289152"/>
    </source>
</evidence>
<gene>
    <name evidence="5" type="ORF">M231_05063</name>
</gene>
<feature type="domain" description="J" evidence="4">
    <location>
        <begin position="401"/>
        <end position="463"/>
    </location>
</feature>
<reference evidence="5 6" key="1">
    <citation type="submission" date="2016-06" db="EMBL/GenBank/DDBJ databases">
        <title>Evolution of pathogenesis and genome organization in the Tremellales.</title>
        <authorList>
            <person name="Cuomo C."/>
            <person name="Litvintseva A."/>
            <person name="Heitman J."/>
            <person name="Chen Y."/>
            <person name="Sun S."/>
            <person name="Springer D."/>
            <person name="Dromer F."/>
            <person name="Young S."/>
            <person name="Zeng Q."/>
            <person name="Chapman S."/>
            <person name="Gujja S."/>
            <person name="Saif S."/>
            <person name="Birren B."/>
        </authorList>
    </citation>
    <scope>NUCLEOTIDE SEQUENCE [LARGE SCALE GENOMIC DNA]</scope>
    <source>
        <strain evidence="5 6">ATCC 28783</strain>
    </source>
</reference>
<keyword evidence="3" id="KW-0472">Membrane</keyword>
<evidence type="ECO:0000256" key="3">
    <source>
        <dbReference type="SAM" id="Phobius"/>
    </source>
</evidence>
<evidence type="ECO:0000256" key="2">
    <source>
        <dbReference type="SAM" id="MobiDB-lite"/>
    </source>
</evidence>
<name>A0A4Q1BIY8_TREME</name>
<dbReference type="InterPro" id="IPR001623">
    <property type="entry name" value="DnaJ_domain"/>
</dbReference>
<proteinExistence type="predicted"/>
<feature type="compositionally biased region" description="Polar residues" evidence="2">
    <location>
        <begin position="47"/>
        <end position="60"/>
    </location>
</feature>
<dbReference type="Pfam" id="PF00226">
    <property type="entry name" value="DnaJ"/>
    <property type="match status" value="1"/>
</dbReference>
<dbReference type="VEuPathDB" id="FungiDB:TREMEDRAFT_63707"/>
<dbReference type="PANTHER" id="PTHR44145:SF3">
    <property type="entry name" value="DNAJ HOMOLOG SUBFAMILY A MEMBER 3, MITOCHONDRIAL"/>
    <property type="match status" value="1"/>
</dbReference>
<dbReference type="CDD" id="cd06257">
    <property type="entry name" value="DnaJ"/>
    <property type="match status" value="1"/>
</dbReference>
<dbReference type="InParanoid" id="A0A4Q1BIY8"/>
<dbReference type="OrthoDB" id="445556at2759"/>
<dbReference type="InterPro" id="IPR036869">
    <property type="entry name" value="J_dom_sf"/>
</dbReference>
<keyword evidence="6" id="KW-1185">Reference proteome</keyword>
<dbReference type="PROSITE" id="PS50076">
    <property type="entry name" value="DNAJ_2"/>
    <property type="match status" value="1"/>
</dbReference>
<feature type="region of interest" description="Disordered" evidence="2">
    <location>
        <begin position="1"/>
        <end position="107"/>
    </location>
</feature>
<feature type="compositionally biased region" description="Basic and acidic residues" evidence="2">
    <location>
        <begin position="24"/>
        <end position="39"/>
    </location>
</feature>
<keyword evidence="3" id="KW-0812">Transmembrane</keyword>
<dbReference type="PROSITE" id="PS00636">
    <property type="entry name" value="DNAJ_1"/>
    <property type="match status" value="1"/>
</dbReference>
<feature type="compositionally biased region" description="Basic residues" evidence="2">
    <location>
        <begin position="1"/>
        <end position="16"/>
    </location>
</feature>
<evidence type="ECO:0000313" key="5">
    <source>
        <dbReference type="EMBL" id="RXK37651.1"/>
    </source>
</evidence>
<feature type="transmembrane region" description="Helical" evidence="3">
    <location>
        <begin position="305"/>
        <end position="324"/>
    </location>
</feature>
<keyword evidence="1" id="KW-0143">Chaperone</keyword>
<dbReference type="PANTHER" id="PTHR44145">
    <property type="entry name" value="DNAJ HOMOLOG SUBFAMILY A MEMBER 3, MITOCHONDRIAL"/>
    <property type="match status" value="1"/>
</dbReference>
<dbReference type="Proteomes" id="UP000289152">
    <property type="component" value="Unassembled WGS sequence"/>
</dbReference>
<dbReference type="InterPro" id="IPR051938">
    <property type="entry name" value="Apopto_cytoskel_mod"/>
</dbReference>
<sequence length="604" mass="67938">MRSRTHRSSVPLKKRSIPFPHHPPSHDRVLNAFWKDIKDGSVAPSGDESQQGSNPFSGQEDTFAPNIIYHNEDDQTLSNSPASRHTSTSSIPFSGQEDTSNQKSQHASYHMPVIHTGSIPSTPVIHTVTVPSTPVNHTVIVPSILVSADTEELNQLERLKLARTLLLDDLAYRSHWFSFSDRFRLPHSWRQTSQHDQEIREDMWRLTRFITELEKDSRWPKKGKEHPVVELWSNIAHLYRTLQLPEGKDRNSIHECAMEILLEAGIRASGRNKSTEMNHDSIMRCTKTAQTLTEHTKRAKLERDLIASFFGLIIVGLAATVGLLSHNSCSDLPAGLVSQSQLPWIMLRSLIISNQAGPSKVPYTPLRFISSIPVTTHLAPRAPSRSYRSRPFSSSRVIKKTHYEALRLPRNATKQQIKSQFYALSKKHHPDAPGGDASKFHEINDAYATLGDEGKRKSYDTSFQPHSSPSNHLHPSHFSQAPLSRSSSGPHRAWQRSNPSARSNFTPNDHLNSHPHTYPRQHYNPSTVFGRRKDTEAARTTHDPPQGGESMLWRIGLVVGLLMAVISFGGGLTASAEEFGSELDRFKEDEWVKRERDDGTGQDS</sequence>
<dbReference type="AlphaFoldDB" id="A0A4Q1BIY8"/>
<dbReference type="InterPro" id="IPR018253">
    <property type="entry name" value="DnaJ_domain_CS"/>
</dbReference>
<dbReference type="STRING" id="5217.A0A4Q1BIY8"/>
<dbReference type="SUPFAM" id="SSF46565">
    <property type="entry name" value="Chaperone J-domain"/>
    <property type="match status" value="1"/>
</dbReference>
<dbReference type="EMBL" id="SDIL01000063">
    <property type="protein sequence ID" value="RXK37651.1"/>
    <property type="molecule type" value="Genomic_DNA"/>
</dbReference>
<feature type="compositionally biased region" description="Polar residues" evidence="2">
    <location>
        <begin position="478"/>
        <end position="510"/>
    </location>
</feature>
<dbReference type="SMART" id="SM00271">
    <property type="entry name" value="DnaJ"/>
    <property type="match status" value="1"/>
</dbReference>
<dbReference type="Gene3D" id="1.10.287.110">
    <property type="entry name" value="DnaJ domain"/>
    <property type="match status" value="1"/>
</dbReference>
<evidence type="ECO:0000259" key="4">
    <source>
        <dbReference type="PROSITE" id="PS50076"/>
    </source>
</evidence>
<feature type="compositionally biased region" description="Low complexity" evidence="2">
    <location>
        <begin position="465"/>
        <end position="477"/>
    </location>
</feature>
<comment type="caution">
    <text evidence="5">The sequence shown here is derived from an EMBL/GenBank/DDBJ whole genome shotgun (WGS) entry which is preliminary data.</text>
</comment>
<accession>A0A4Q1BIY8</accession>
<feature type="compositionally biased region" description="Polar residues" evidence="2">
    <location>
        <begin position="76"/>
        <end position="107"/>
    </location>
</feature>
<evidence type="ECO:0000256" key="1">
    <source>
        <dbReference type="ARBA" id="ARBA00023186"/>
    </source>
</evidence>